<keyword evidence="6" id="KW-1185">Reference proteome</keyword>
<keyword evidence="2" id="KW-0186">Copper</keyword>
<feature type="region of interest" description="Disordered" evidence="3">
    <location>
        <begin position="308"/>
        <end position="327"/>
    </location>
</feature>
<evidence type="ECO:0000259" key="4">
    <source>
        <dbReference type="Pfam" id="PF00264"/>
    </source>
</evidence>
<keyword evidence="1" id="KW-0479">Metal-binding</keyword>
<evidence type="ECO:0000256" key="3">
    <source>
        <dbReference type="SAM" id="MobiDB-lite"/>
    </source>
</evidence>
<accession>A0AA88Y4C2</accession>
<evidence type="ECO:0000256" key="1">
    <source>
        <dbReference type="ARBA" id="ARBA00022723"/>
    </source>
</evidence>
<dbReference type="AlphaFoldDB" id="A0AA88Y4C2"/>
<evidence type="ECO:0000313" key="5">
    <source>
        <dbReference type="EMBL" id="KAK3098195.1"/>
    </source>
</evidence>
<gene>
    <name evidence="5" type="ORF">FSP39_017097</name>
</gene>
<comment type="caution">
    <text evidence="5">The sequence shown here is derived from an EMBL/GenBank/DDBJ whole genome shotgun (WGS) entry which is preliminary data.</text>
</comment>
<dbReference type="GO" id="GO:0046872">
    <property type="term" value="F:metal ion binding"/>
    <property type="evidence" value="ECO:0007669"/>
    <property type="project" value="UniProtKB-KW"/>
</dbReference>
<dbReference type="Gene3D" id="1.10.1280.10">
    <property type="entry name" value="Di-copper center containing domain from catechol oxidase"/>
    <property type="match status" value="1"/>
</dbReference>
<dbReference type="GO" id="GO:0016491">
    <property type="term" value="F:oxidoreductase activity"/>
    <property type="evidence" value="ECO:0007669"/>
    <property type="project" value="InterPro"/>
</dbReference>
<dbReference type="InterPro" id="IPR002227">
    <property type="entry name" value="Tyrosinase_Cu-bd"/>
</dbReference>
<evidence type="ECO:0000313" key="6">
    <source>
        <dbReference type="Proteomes" id="UP001186944"/>
    </source>
</evidence>
<dbReference type="PANTHER" id="PTHR11474:SF126">
    <property type="entry name" value="TYROSINASE-LIKE PROTEIN TYR-1-RELATED"/>
    <property type="match status" value="1"/>
</dbReference>
<protein>
    <recommendedName>
        <fullName evidence="4">Tyrosinase copper-binding domain-containing protein</fullName>
    </recommendedName>
</protein>
<name>A0AA88Y4C2_PINIB</name>
<organism evidence="5 6">
    <name type="scientific">Pinctada imbricata</name>
    <name type="common">Atlantic pearl-oyster</name>
    <name type="synonym">Pinctada martensii</name>
    <dbReference type="NCBI Taxonomy" id="66713"/>
    <lineage>
        <taxon>Eukaryota</taxon>
        <taxon>Metazoa</taxon>
        <taxon>Spiralia</taxon>
        <taxon>Lophotrochozoa</taxon>
        <taxon>Mollusca</taxon>
        <taxon>Bivalvia</taxon>
        <taxon>Autobranchia</taxon>
        <taxon>Pteriomorphia</taxon>
        <taxon>Pterioida</taxon>
        <taxon>Pterioidea</taxon>
        <taxon>Pteriidae</taxon>
        <taxon>Pinctada</taxon>
    </lineage>
</organism>
<evidence type="ECO:0000256" key="2">
    <source>
        <dbReference type="ARBA" id="ARBA00023008"/>
    </source>
</evidence>
<feature type="domain" description="Tyrosinase copper-binding" evidence="4">
    <location>
        <begin position="12"/>
        <end position="149"/>
    </location>
</feature>
<dbReference type="SUPFAM" id="SSF48056">
    <property type="entry name" value="Di-copper centre-containing domain"/>
    <property type="match status" value="1"/>
</dbReference>
<dbReference type="InterPro" id="IPR008922">
    <property type="entry name" value="Di-copper_centre_dom_sf"/>
</dbReference>
<dbReference type="Pfam" id="PF00264">
    <property type="entry name" value="Tyrosinase"/>
    <property type="match status" value="1"/>
</dbReference>
<proteinExistence type="predicted"/>
<sequence>MCINPPRLETAMRVPLPYWDSTMDQQMTDPTLSMMWSSRFFGNGDGAVVTGPFSSWITRLGTRIIRNLGSGSDRLMTEMSIRLLMSRSRMSEICEPLSGFQARYSFEAHHNGVHNYIDGYLAHFHTSTYDPIFFFHHSFVHMLWLQFKRRQRMLGINPQRDYPRGANVPSAHRWYRLMDFLPFSGRVRHIDGYSDRYDNMVRYGPRPRCPSCGNSRYLYCHSQRGICLPRAMRRGVRRRPMISGRARNIELYGHGFNRFPVQTRPTLPSPFRRFHLNPSRPRSIWRSFNRIPFGHRGKRSVGENLSTNMVTDTQGDTTEEGSPAVESSIDQPYQNTFMINNNSDVKLWVFFPVTIIYEKPKSSQDVMFILNKDEHRASFKEGLQQGLKEHMDNETSCFISPSGAAKLYVQSDGLNYLGRYKDYTKIDERQPITSVTSYVGVKKPAPKEDSHVLLTAYDSCGRACRAMCLVRDSNPVRYEFCPGTFKISNSDPMMYSSSYEKVVDTTLGLENIKQGIKMRDKHTVVTFVCDFKNSWPWQV</sequence>
<dbReference type="Proteomes" id="UP001186944">
    <property type="component" value="Unassembled WGS sequence"/>
</dbReference>
<dbReference type="InterPro" id="IPR050316">
    <property type="entry name" value="Tyrosinase/Hemocyanin"/>
</dbReference>
<dbReference type="EMBL" id="VSWD01000007">
    <property type="protein sequence ID" value="KAK3098195.1"/>
    <property type="molecule type" value="Genomic_DNA"/>
</dbReference>
<reference evidence="5" key="1">
    <citation type="submission" date="2019-08" db="EMBL/GenBank/DDBJ databases">
        <title>The improved chromosome-level genome for the pearl oyster Pinctada fucata martensii using PacBio sequencing and Hi-C.</title>
        <authorList>
            <person name="Zheng Z."/>
        </authorList>
    </citation>
    <scope>NUCLEOTIDE SEQUENCE</scope>
    <source>
        <strain evidence="5">ZZ-2019</strain>
        <tissue evidence="5">Adductor muscle</tissue>
    </source>
</reference>
<dbReference type="PANTHER" id="PTHR11474">
    <property type="entry name" value="TYROSINASE FAMILY MEMBER"/>
    <property type="match status" value="1"/>
</dbReference>